<dbReference type="EMBL" id="JAPQKI010000005">
    <property type="protein sequence ID" value="KAJ5099188.1"/>
    <property type="molecule type" value="Genomic_DNA"/>
</dbReference>
<accession>A0A9W9FFC2</accession>
<dbReference type="Pfam" id="PF00067">
    <property type="entry name" value="p450"/>
    <property type="match status" value="1"/>
</dbReference>
<evidence type="ECO:0000256" key="4">
    <source>
        <dbReference type="ARBA" id="ARBA00023002"/>
    </source>
</evidence>
<evidence type="ECO:0000256" key="5">
    <source>
        <dbReference type="ARBA" id="ARBA00023004"/>
    </source>
</evidence>
<dbReference type="CDD" id="cd11065">
    <property type="entry name" value="CYP64-like"/>
    <property type="match status" value="1"/>
</dbReference>
<keyword evidence="6" id="KW-0503">Monooxygenase</keyword>
<evidence type="ECO:0000256" key="3">
    <source>
        <dbReference type="ARBA" id="ARBA00022723"/>
    </source>
</evidence>
<protein>
    <recommendedName>
        <fullName evidence="11">Cytochrome P450</fullName>
    </recommendedName>
</protein>
<dbReference type="GO" id="GO:0020037">
    <property type="term" value="F:heme binding"/>
    <property type="evidence" value="ECO:0007669"/>
    <property type="project" value="InterPro"/>
</dbReference>
<dbReference type="OrthoDB" id="1103324at2759"/>
<evidence type="ECO:0008006" key="11">
    <source>
        <dbReference type="Google" id="ProtNLM"/>
    </source>
</evidence>
<dbReference type="Gene3D" id="1.10.630.10">
    <property type="entry name" value="Cytochrome P450"/>
    <property type="match status" value="1"/>
</dbReference>
<dbReference type="InterPro" id="IPR001128">
    <property type="entry name" value="Cyt_P450"/>
</dbReference>
<dbReference type="GO" id="GO:0043386">
    <property type="term" value="P:mycotoxin biosynthetic process"/>
    <property type="evidence" value="ECO:0007669"/>
    <property type="project" value="UniProtKB-ARBA"/>
</dbReference>
<dbReference type="AlphaFoldDB" id="A0A9W9FFC2"/>
<evidence type="ECO:0000256" key="2">
    <source>
        <dbReference type="ARBA" id="ARBA00010617"/>
    </source>
</evidence>
<dbReference type="Proteomes" id="UP001149074">
    <property type="component" value="Unassembled WGS sequence"/>
</dbReference>
<dbReference type="PANTHER" id="PTHR46300">
    <property type="entry name" value="P450, PUTATIVE (EUROFUNG)-RELATED-RELATED"/>
    <property type="match status" value="1"/>
</dbReference>
<dbReference type="PRINTS" id="PR00385">
    <property type="entry name" value="P450"/>
</dbReference>
<comment type="caution">
    <text evidence="9">The sequence shown here is derived from an EMBL/GenBank/DDBJ whole genome shotgun (WGS) entry which is preliminary data.</text>
</comment>
<dbReference type="GeneID" id="81357662"/>
<keyword evidence="7" id="KW-0349">Heme</keyword>
<dbReference type="InterPro" id="IPR050364">
    <property type="entry name" value="Cytochrome_P450_fung"/>
</dbReference>
<dbReference type="InterPro" id="IPR002401">
    <property type="entry name" value="Cyt_P450_E_grp-I"/>
</dbReference>
<sequence length="529" mass="60086">MVFALLFAFCLCGLVYACLTLGRRGKNLPPGPPTFPILGNLHQLPKSGTFFKLTEWAQLYGKIYSIKIGSGTVIVLTDRRLVRELIDKRSFKYSQRPQSYVSDNLITNGEHMLVMQYGPLWRVFRKLVHQKFMESVVEREYVPVQDAEAVQMLYDLCQQPDQHMLHPKRFSNSIAISLMFGMRTPRIDTPHMRRLYEIMDGWVQVMELGATPPVDIFPIFHWLPESLYKNWITTSKTVGSNMNSLYSSFLNRVRQRRQNPDYSRGSMMDMVLDQNEKLGLTDHQIYFICGVRVEGASDTTATAIQSFIHAMTKWPSVLRKAQAEVDSVVGEERTPTWEDYASLPYVAATVKETMRWRPVVPLAFPHAATDDDWIDGYFIPQGSSVIINVWGLHQDPAYFANPDVFDPDHFKGKTTLAPELAASIDVNLRDHYGYGSGRRICPGMHLAERNLFLAIVKLIWAFNIGPGVEEKSGLPMVPDVDAVTGYNEGLVLSAKPFGCRVSVRSEARKNTIVREFEKASVEVFPRFAA</sequence>
<evidence type="ECO:0000256" key="7">
    <source>
        <dbReference type="PIRSR" id="PIRSR602401-1"/>
    </source>
</evidence>
<dbReference type="PANTHER" id="PTHR46300:SF2">
    <property type="entry name" value="CYTOCHROME P450 MONOOXYGENASE ALNH-RELATED"/>
    <property type="match status" value="1"/>
</dbReference>
<reference evidence="9" key="2">
    <citation type="journal article" date="2023" name="IMA Fungus">
        <title>Comparative genomic study of the Penicillium genus elucidates a diverse pangenome and 15 lateral gene transfer events.</title>
        <authorList>
            <person name="Petersen C."/>
            <person name="Sorensen T."/>
            <person name="Nielsen M.R."/>
            <person name="Sondergaard T.E."/>
            <person name="Sorensen J.L."/>
            <person name="Fitzpatrick D.A."/>
            <person name="Frisvad J.C."/>
            <person name="Nielsen K.L."/>
        </authorList>
    </citation>
    <scope>NUCLEOTIDE SEQUENCE</scope>
    <source>
        <strain evidence="9">IBT 30761</strain>
    </source>
</reference>
<keyword evidence="8" id="KW-0732">Signal</keyword>
<keyword evidence="4" id="KW-0560">Oxidoreductase</keyword>
<evidence type="ECO:0000313" key="9">
    <source>
        <dbReference type="EMBL" id="KAJ5099188.1"/>
    </source>
</evidence>
<keyword evidence="3 7" id="KW-0479">Metal-binding</keyword>
<comment type="cofactor">
    <cofactor evidence="1 7">
        <name>heme</name>
        <dbReference type="ChEBI" id="CHEBI:30413"/>
    </cofactor>
</comment>
<evidence type="ECO:0000313" key="10">
    <source>
        <dbReference type="Proteomes" id="UP001149074"/>
    </source>
</evidence>
<evidence type="ECO:0000256" key="8">
    <source>
        <dbReference type="SAM" id="SignalP"/>
    </source>
</evidence>
<evidence type="ECO:0000256" key="6">
    <source>
        <dbReference type="ARBA" id="ARBA00023033"/>
    </source>
</evidence>
<dbReference type="PRINTS" id="PR00463">
    <property type="entry name" value="EP450I"/>
</dbReference>
<feature type="chain" id="PRO_5040928098" description="Cytochrome P450" evidence="8">
    <location>
        <begin position="18"/>
        <end position="529"/>
    </location>
</feature>
<proteinExistence type="inferred from homology"/>
<dbReference type="SUPFAM" id="SSF48264">
    <property type="entry name" value="Cytochrome P450"/>
    <property type="match status" value="1"/>
</dbReference>
<dbReference type="GO" id="GO:0016705">
    <property type="term" value="F:oxidoreductase activity, acting on paired donors, with incorporation or reduction of molecular oxygen"/>
    <property type="evidence" value="ECO:0007669"/>
    <property type="project" value="InterPro"/>
</dbReference>
<gene>
    <name evidence="9" type="ORF">N7532_006189</name>
</gene>
<organism evidence="9 10">
    <name type="scientific">Penicillium argentinense</name>
    <dbReference type="NCBI Taxonomy" id="1131581"/>
    <lineage>
        <taxon>Eukaryota</taxon>
        <taxon>Fungi</taxon>
        <taxon>Dikarya</taxon>
        <taxon>Ascomycota</taxon>
        <taxon>Pezizomycotina</taxon>
        <taxon>Eurotiomycetes</taxon>
        <taxon>Eurotiomycetidae</taxon>
        <taxon>Eurotiales</taxon>
        <taxon>Aspergillaceae</taxon>
        <taxon>Penicillium</taxon>
    </lineage>
</organism>
<keyword evidence="5 7" id="KW-0408">Iron</keyword>
<comment type="similarity">
    <text evidence="2">Belongs to the cytochrome P450 family.</text>
</comment>
<feature type="binding site" description="axial binding residue" evidence="7">
    <location>
        <position position="441"/>
    </location>
    <ligand>
        <name>heme</name>
        <dbReference type="ChEBI" id="CHEBI:30413"/>
    </ligand>
    <ligandPart>
        <name>Fe</name>
        <dbReference type="ChEBI" id="CHEBI:18248"/>
    </ligandPart>
</feature>
<evidence type="ECO:0000256" key="1">
    <source>
        <dbReference type="ARBA" id="ARBA00001971"/>
    </source>
</evidence>
<reference evidence="9" key="1">
    <citation type="submission" date="2022-11" db="EMBL/GenBank/DDBJ databases">
        <authorList>
            <person name="Petersen C."/>
        </authorList>
    </citation>
    <scope>NUCLEOTIDE SEQUENCE</scope>
    <source>
        <strain evidence="9">IBT 30761</strain>
    </source>
</reference>
<dbReference type="InterPro" id="IPR036396">
    <property type="entry name" value="Cyt_P450_sf"/>
</dbReference>
<dbReference type="RefSeq" id="XP_056474842.1">
    <property type="nucleotide sequence ID" value="XM_056618683.1"/>
</dbReference>
<keyword evidence="10" id="KW-1185">Reference proteome</keyword>
<dbReference type="GO" id="GO:0004497">
    <property type="term" value="F:monooxygenase activity"/>
    <property type="evidence" value="ECO:0007669"/>
    <property type="project" value="UniProtKB-KW"/>
</dbReference>
<name>A0A9W9FFC2_9EURO</name>
<feature type="signal peptide" evidence="8">
    <location>
        <begin position="1"/>
        <end position="17"/>
    </location>
</feature>
<dbReference type="GO" id="GO:0005506">
    <property type="term" value="F:iron ion binding"/>
    <property type="evidence" value="ECO:0007669"/>
    <property type="project" value="InterPro"/>
</dbReference>